<reference evidence="2 3" key="1">
    <citation type="submission" date="2019-07" db="EMBL/GenBank/DDBJ databases">
        <title>Genomic Encyclopedia of Archaeal and Bacterial Type Strains, Phase II (KMG-II): from individual species to whole genera.</title>
        <authorList>
            <person name="Goeker M."/>
        </authorList>
    </citation>
    <scope>NUCLEOTIDE SEQUENCE [LARGE SCALE GENOMIC DNA]</scope>
    <source>
        <strain evidence="2 3">ATCC BAA-1854</strain>
    </source>
</reference>
<keyword evidence="3" id="KW-1185">Reference proteome</keyword>
<evidence type="ECO:0000259" key="1">
    <source>
        <dbReference type="Pfam" id="PF00535"/>
    </source>
</evidence>
<gene>
    <name evidence="2" type="ORF">JN11_04932</name>
</gene>
<comment type="caution">
    <text evidence="2">The sequence shown here is derived from an EMBL/GenBank/DDBJ whole genome shotgun (WGS) entry which is preliminary data.</text>
</comment>
<proteinExistence type="predicted"/>
<evidence type="ECO:0000313" key="2">
    <source>
        <dbReference type="EMBL" id="TWI93811.1"/>
    </source>
</evidence>
<dbReference type="Gene3D" id="3.90.550.10">
    <property type="entry name" value="Spore Coat Polysaccharide Biosynthesis Protein SpsA, Chain A"/>
    <property type="match status" value="1"/>
</dbReference>
<dbReference type="GO" id="GO:0016740">
    <property type="term" value="F:transferase activity"/>
    <property type="evidence" value="ECO:0007669"/>
    <property type="project" value="UniProtKB-KW"/>
</dbReference>
<dbReference type="Proteomes" id="UP000317010">
    <property type="component" value="Unassembled WGS sequence"/>
</dbReference>
<dbReference type="InterPro" id="IPR001173">
    <property type="entry name" value="Glyco_trans_2-like"/>
</dbReference>
<keyword evidence="2" id="KW-0808">Transferase</keyword>
<dbReference type="InterPro" id="IPR029044">
    <property type="entry name" value="Nucleotide-diphossugar_trans"/>
</dbReference>
<accession>A0A562TJW2</accession>
<dbReference type="Pfam" id="PF00535">
    <property type="entry name" value="Glycos_transf_2"/>
    <property type="match status" value="1"/>
</dbReference>
<dbReference type="SUPFAM" id="SSF53448">
    <property type="entry name" value="Nucleotide-diphospho-sugar transferases"/>
    <property type="match status" value="1"/>
</dbReference>
<evidence type="ECO:0000313" key="3">
    <source>
        <dbReference type="Proteomes" id="UP000317010"/>
    </source>
</evidence>
<protein>
    <submittedName>
        <fullName evidence="2">Glycosyl transferase family 2</fullName>
    </submittedName>
</protein>
<organism evidence="2 3">
    <name type="scientific">Mucilaginibacter frigoritolerans</name>
    <dbReference type="NCBI Taxonomy" id="652788"/>
    <lineage>
        <taxon>Bacteria</taxon>
        <taxon>Pseudomonadati</taxon>
        <taxon>Bacteroidota</taxon>
        <taxon>Sphingobacteriia</taxon>
        <taxon>Sphingobacteriales</taxon>
        <taxon>Sphingobacteriaceae</taxon>
        <taxon>Mucilaginibacter</taxon>
    </lineage>
</organism>
<sequence length="300" mass="34715">MVKDLTIAIPTYNRNDFLIKILDTIPNNELVVISDNGGSVTEDIINKHPGFLFVKPPEKLEMFENWNFCINKVQTKWFIIPSDDDLFYVNAFSKINAAIEKYDDADIIIFGHNTIDEFDNVLSVWSPHEIKILEKPNGYNYFKYGVEARLPSIIFKTDFAKSYGFFDESYVFTAADSLLIQKCMLNGKAVLLPDIISAYRIWQNNFTSKYISSKEWLLKIDKWQDEIAQDVKIVYGNLNLTINSSHIKDEVYANNLLAGIVNKKSKYGFKEAFIFVKSVRFPWRAKFITKLKIIKALLIK</sequence>
<dbReference type="AlphaFoldDB" id="A0A562TJW2"/>
<dbReference type="EMBL" id="VLLI01000025">
    <property type="protein sequence ID" value="TWI93811.1"/>
    <property type="molecule type" value="Genomic_DNA"/>
</dbReference>
<feature type="domain" description="Glycosyltransferase 2-like" evidence="1">
    <location>
        <begin position="6"/>
        <end position="114"/>
    </location>
</feature>
<name>A0A562TJW2_9SPHI</name>